<dbReference type="GO" id="GO:0008168">
    <property type="term" value="F:methyltransferase activity"/>
    <property type="evidence" value="ECO:0007669"/>
    <property type="project" value="UniProtKB-KW"/>
</dbReference>
<keyword evidence="1" id="KW-0489">Methyltransferase</keyword>
<reference evidence="2" key="1">
    <citation type="journal article" date="2019" name="Int. J. Syst. Evol. Microbiol.">
        <title>The Global Catalogue of Microorganisms (GCM) 10K type strain sequencing project: providing services to taxonomists for standard genome sequencing and annotation.</title>
        <authorList>
            <consortium name="The Broad Institute Genomics Platform"/>
            <consortium name="The Broad Institute Genome Sequencing Center for Infectious Disease"/>
            <person name="Wu L."/>
            <person name="Ma J."/>
        </authorList>
    </citation>
    <scope>NUCLEOTIDE SEQUENCE [LARGE SCALE GENOMIC DNA]</scope>
    <source>
        <strain evidence="2">JCM 31486</strain>
    </source>
</reference>
<accession>A0ABW3MEA7</accession>
<evidence type="ECO:0000313" key="2">
    <source>
        <dbReference type="Proteomes" id="UP001597045"/>
    </source>
</evidence>
<dbReference type="EMBL" id="JBHTIS010001367">
    <property type="protein sequence ID" value="MFD1048034.1"/>
    <property type="molecule type" value="Genomic_DNA"/>
</dbReference>
<dbReference type="InterPro" id="IPR029063">
    <property type="entry name" value="SAM-dependent_MTases_sf"/>
</dbReference>
<organism evidence="1 2">
    <name type="scientific">Kibdelosporangium lantanae</name>
    <dbReference type="NCBI Taxonomy" id="1497396"/>
    <lineage>
        <taxon>Bacteria</taxon>
        <taxon>Bacillati</taxon>
        <taxon>Actinomycetota</taxon>
        <taxon>Actinomycetes</taxon>
        <taxon>Pseudonocardiales</taxon>
        <taxon>Pseudonocardiaceae</taxon>
        <taxon>Kibdelosporangium</taxon>
    </lineage>
</organism>
<dbReference type="Gene3D" id="3.40.50.150">
    <property type="entry name" value="Vaccinia Virus protein VP39"/>
    <property type="match status" value="1"/>
</dbReference>
<sequence length="110" mass="12333">MPPAESQDWIPAEIDTEKPSAARIYDYLLGGGHNFKADRAIADQVLRVQPNIREIALRNRAFMRRAVRFMLDEGVRQFLDLGSGIPTVGNVHEIAQRRSAGARVVYVDAE</sequence>
<comment type="caution">
    <text evidence="1">The sequence shown here is derived from an EMBL/GenBank/DDBJ whole genome shotgun (WGS) entry which is preliminary data.</text>
</comment>
<name>A0ABW3MEA7_9PSEU</name>
<proteinExistence type="predicted"/>
<evidence type="ECO:0000313" key="1">
    <source>
        <dbReference type="EMBL" id="MFD1048034.1"/>
    </source>
</evidence>
<dbReference type="SUPFAM" id="SSF53335">
    <property type="entry name" value="S-adenosyl-L-methionine-dependent methyltransferases"/>
    <property type="match status" value="1"/>
</dbReference>
<dbReference type="GO" id="GO:0032259">
    <property type="term" value="P:methylation"/>
    <property type="evidence" value="ECO:0007669"/>
    <property type="project" value="UniProtKB-KW"/>
</dbReference>
<dbReference type="EC" id="2.1.1.-" evidence="1"/>
<keyword evidence="2" id="KW-1185">Reference proteome</keyword>
<dbReference type="InterPro" id="IPR006764">
    <property type="entry name" value="SAM_dep_MeTrfase_SAV2177_type"/>
</dbReference>
<feature type="non-terminal residue" evidence="1">
    <location>
        <position position="110"/>
    </location>
</feature>
<protein>
    <submittedName>
        <fullName evidence="1">SAM-dependent methyltransferase</fullName>
        <ecNumber evidence="1">2.1.1.-</ecNumber>
    </submittedName>
</protein>
<dbReference type="Proteomes" id="UP001597045">
    <property type="component" value="Unassembled WGS sequence"/>
</dbReference>
<keyword evidence="1" id="KW-0808">Transferase</keyword>
<gene>
    <name evidence="1" type="ORF">ACFQ1S_22085</name>
</gene>
<dbReference type="Pfam" id="PF04672">
    <property type="entry name" value="Methyltransf_19"/>
    <property type="match status" value="1"/>
</dbReference>